<comment type="caution">
    <text evidence="10">The sequence shown here is derived from an EMBL/GenBank/DDBJ whole genome shotgun (WGS) entry which is preliminary data.</text>
</comment>
<dbReference type="Pfam" id="PF11051">
    <property type="entry name" value="Mannosyl_trans3"/>
    <property type="match status" value="2"/>
</dbReference>
<name>A0AAI8YUW6_9PEZI</name>
<dbReference type="PANTHER" id="PTHR31646">
    <property type="entry name" value="ALPHA-1,2-MANNOSYLTRANSFERASE MNN2"/>
    <property type="match status" value="1"/>
</dbReference>
<gene>
    <name evidence="10" type="ORF">LECACI_7A002432</name>
</gene>
<keyword evidence="5" id="KW-0812">Transmembrane</keyword>
<sequence length="520" mass="59772">MMLNALSNRSYRLGLAAAAGILTIFFFLWGSGWRTETIQKPWQRKPFDHVEISEYAHRLPYADAFLGHNGKDEGGKYIYGHFDNVTMLPTVTMSEAKAPCHWDDPSKVNFAFGEESGWGMDLSWTTTDRGERELRTMRNQIYDFISNKNNSLIPYDFYADRFEGRGIVIVGGQGRSLKRVRVILKQLKHLGCKLPVELHYWGAEMDTAARKELSTMWHDITFSNIANPANIMGSTYNRMYGIHYHLKIAALINARFEDILLLDSDNIPVIDPDQLFDSQVYKEYGTVFWPDIQRTRANNPLWPITNTPCRSVEEWELESGQLLVNKKKFFYHLQLAGWFIDPDTEHGNYFHHVMLGDKDTFRFAWHALKTKFGVPSRWITSVGTYNDGFYCGHTFAQHHPDPGGPVAFLHGGLLKTMRREVVVWQKDTNGGIFQYYKRDPHDEDKTSNTNVGIKWDAQAYLPNKPAGMEAGWCTDFFDLEPRPFSEVVPASQFSDHVFEEIGGYWMIEDDTPVSITDGNL</sequence>
<keyword evidence="11" id="KW-1185">Reference proteome</keyword>
<dbReference type="PANTHER" id="PTHR31646:SF1">
    <property type="entry name" value="ALPHA-1,2-MANNOSYLTRANSFERASE MNN2"/>
    <property type="match status" value="1"/>
</dbReference>
<dbReference type="GO" id="GO:0000139">
    <property type="term" value="C:Golgi membrane"/>
    <property type="evidence" value="ECO:0007669"/>
    <property type="project" value="UniProtKB-SubCell"/>
</dbReference>
<dbReference type="GO" id="GO:0046354">
    <property type="term" value="P:mannan biosynthetic process"/>
    <property type="evidence" value="ECO:0007669"/>
    <property type="project" value="TreeGrafter"/>
</dbReference>
<keyword evidence="4" id="KW-0808">Transferase</keyword>
<comment type="pathway">
    <text evidence="2">Protein modification; protein glycosylation.</text>
</comment>
<organism evidence="10 11">
    <name type="scientific">Lecanosticta acicola</name>
    <dbReference type="NCBI Taxonomy" id="111012"/>
    <lineage>
        <taxon>Eukaryota</taxon>
        <taxon>Fungi</taxon>
        <taxon>Dikarya</taxon>
        <taxon>Ascomycota</taxon>
        <taxon>Pezizomycotina</taxon>
        <taxon>Dothideomycetes</taxon>
        <taxon>Dothideomycetidae</taxon>
        <taxon>Mycosphaerellales</taxon>
        <taxon>Mycosphaerellaceae</taxon>
        <taxon>Lecanosticta</taxon>
    </lineage>
</organism>
<keyword evidence="6" id="KW-0735">Signal-anchor</keyword>
<evidence type="ECO:0000256" key="3">
    <source>
        <dbReference type="ARBA" id="ARBA00009105"/>
    </source>
</evidence>
<evidence type="ECO:0000256" key="8">
    <source>
        <dbReference type="ARBA" id="ARBA00023034"/>
    </source>
</evidence>
<dbReference type="EMBL" id="CAVMBE010000010">
    <property type="protein sequence ID" value="CAK3899252.1"/>
    <property type="molecule type" value="Genomic_DNA"/>
</dbReference>
<proteinExistence type="inferred from homology"/>
<dbReference type="Proteomes" id="UP001296104">
    <property type="component" value="Unassembled WGS sequence"/>
</dbReference>
<dbReference type="SUPFAM" id="SSF53448">
    <property type="entry name" value="Nucleotide-diphospho-sugar transferases"/>
    <property type="match status" value="1"/>
</dbReference>
<evidence type="ECO:0000313" key="11">
    <source>
        <dbReference type="Proteomes" id="UP001296104"/>
    </source>
</evidence>
<dbReference type="GO" id="GO:0000026">
    <property type="term" value="F:alpha-1,2-mannosyltransferase activity"/>
    <property type="evidence" value="ECO:0007669"/>
    <property type="project" value="TreeGrafter"/>
</dbReference>
<reference evidence="10" key="1">
    <citation type="submission" date="2023-11" db="EMBL/GenBank/DDBJ databases">
        <authorList>
            <person name="Alioto T."/>
            <person name="Alioto T."/>
            <person name="Gomez Garrido J."/>
        </authorList>
    </citation>
    <scope>NUCLEOTIDE SEQUENCE</scope>
</reference>
<dbReference type="AlphaFoldDB" id="A0AAI8YUW6"/>
<keyword evidence="8" id="KW-0333">Golgi apparatus</keyword>
<comment type="subcellular location">
    <subcellularLocation>
        <location evidence="1">Golgi apparatus membrane</location>
        <topology evidence="1">Single-pass type II membrane protein</topology>
    </subcellularLocation>
</comment>
<keyword evidence="9" id="KW-0472">Membrane</keyword>
<evidence type="ECO:0000313" key="10">
    <source>
        <dbReference type="EMBL" id="CAK3899252.1"/>
    </source>
</evidence>
<comment type="similarity">
    <text evidence="3">Belongs to the MNN1/MNT family.</text>
</comment>
<accession>A0AAI8YUW6</accession>
<evidence type="ECO:0000256" key="4">
    <source>
        <dbReference type="ARBA" id="ARBA00022679"/>
    </source>
</evidence>
<keyword evidence="7" id="KW-1133">Transmembrane helix</keyword>
<dbReference type="InterPro" id="IPR022751">
    <property type="entry name" value="Alpha_mannosyltransferase"/>
</dbReference>
<evidence type="ECO:0000256" key="5">
    <source>
        <dbReference type="ARBA" id="ARBA00022692"/>
    </source>
</evidence>
<evidence type="ECO:0000256" key="1">
    <source>
        <dbReference type="ARBA" id="ARBA00004323"/>
    </source>
</evidence>
<evidence type="ECO:0000256" key="6">
    <source>
        <dbReference type="ARBA" id="ARBA00022968"/>
    </source>
</evidence>
<evidence type="ECO:0000256" key="9">
    <source>
        <dbReference type="ARBA" id="ARBA00023136"/>
    </source>
</evidence>
<protein>
    <submittedName>
        <fullName evidence="10">Glycosyltransferase family 71</fullName>
    </submittedName>
</protein>
<dbReference type="Gene3D" id="3.90.550.10">
    <property type="entry name" value="Spore Coat Polysaccharide Biosynthesis Protein SpsA, Chain A"/>
    <property type="match status" value="1"/>
</dbReference>
<dbReference type="InterPro" id="IPR029044">
    <property type="entry name" value="Nucleotide-diphossugar_trans"/>
</dbReference>
<evidence type="ECO:0000256" key="7">
    <source>
        <dbReference type="ARBA" id="ARBA00022989"/>
    </source>
</evidence>
<evidence type="ECO:0000256" key="2">
    <source>
        <dbReference type="ARBA" id="ARBA00004922"/>
    </source>
</evidence>